<dbReference type="SUPFAM" id="SSF51735">
    <property type="entry name" value="NAD(P)-binding Rossmann-fold domains"/>
    <property type="match status" value="1"/>
</dbReference>
<evidence type="ECO:0000313" key="5">
    <source>
        <dbReference type="Proteomes" id="UP000001745"/>
    </source>
</evidence>
<dbReference type="Proteomes" id="UP000001745">
    <property type="component" value="Unassembled WGS sequence"/>
</dbReference>
<dbReference type="PANTHER" id="PTHR42748">
    <property type="entry name" value="NITROGEN METABOLITE REPRESSION PROTEIN NMRA FAMILY MEMBER"/>
    <property type="match status" value="1"/>
</dbReference>
<accession>B8M223</accession>
<dbReference type="STRING" id="441959.B8M223"/>
<dbReference type="Gene3D" id="3.40.50.720">
    <property type="entry name" value="NAD(P)-binding Rossmann-like Domain"/>
    <property type="match status" value="1"/>
</dbReference>
<name>B8M223_TALSN</name>
<dbReference type="InterPro" id="IPR051164">
    <property type="entry name" value="NmrA-like_oxidored"/>
</dbReference>
<evidence type="ECO:0000313" key="4">
    <source>
        <dbReference type="EMBL" id="EED21487.1"/>
    </source>
</evidence>
<evidence type="ECO:0000259" key="3">
    <source>
        <dbReference type="Pfam" id="PF05368"/>
    </source>
</evidence>
<evidence type="ECO:0000256" key="1">
    <source>
        <dbReference type="ARBA" id="ARBA00006328"/>
    </source>
</evidence>
<dbReference type="GO" id="GO:0005634">
    <property type="term" value="C:nucleus"/>
    <property type="evidence" value="ECO:0007669"/>
    <property type="project" value="TreeGrafter"/>
</dbReference>
<feature type="domain" description="NmrA-like" evidence="3">
    <location>
        <begin position="11"/>
        <end position="328"/>
    </location>
</feature>
<dbReference type="InterPro" id="IPR036291">
    <property type="entry name" value="NAD(P)-bd_dom_sf"/>
</dbReference>
<reference evidence="5" key="1">
    <citation type="journal article" date="2015" name="Genome Announc.">
        <title>Genome sequence of the AIDS-associated pathogen Penicillium marneffei (ATCC18224) and its near taxonomic relative Talaromyces stipitatus (ATCC10500).</title>
        <authorList>
            <person name="Nierman W.C."/>
            <person name="Fedorova-Abrams N.D."/>
            <person name="Andrianopoulos A."/>
        </authorList>
    </citation>
    <scope>NUCLEOTIDE SEQUENCE [LARGE SCALE GENOMIC DNA]</scope>
    <source>
        <strain evidence="5">ATCC 10500 / CBS 375.48 / QM 6759 / NRRL 1006</strain>
    </source>
</reference>
<dbReference type="GeneID" id="8109509"/>
<dbReference type="InParanoid" id="B8M223"/>
<dbReference type="InterPro" id="IPR008030">
    <property type="entry name" value="NmrA-like"/>
</dbReference>
<dbReference type="OMA" id="IPWEVLD"/>
<dbReference type="EMBL" id="EQ962653">
    <property type="protein sequence ID" value="EED21487.1"/>
    <property type="molecule type" value="Genomic_DNA"/>
</dbReference>
<dbReference type="Pfam" id="PF05368">
    <property type="entry name" value="NmrA"/>
    <property type="match status" value="1"/>
</dbReference>
<sequence>MAVLRAQAIMKIIVVIGAGGNQGGSVARTFLNLPHWKVRAITRNPSSPAAKALEVLGAEVVQANLSDPDTLSQAFHGAHAIFLNTDFWATYRSFVATTTPKEKGPLDGEEFDPGKVAYQAEVSYGRNAAEAAATVPTLECLVYSALPAMTKSTGGKYKSHHADSKGAIADYIETELPDLAKKTSFIYLGAYNTNALLSPVLDPSDGKYKYFLPLSKAARMPIINQKESTGLFVKALIEDEAPGTKLLAYDTNSYLTYEQIRDIWSRASGKEADFVTVTVQFMHEKFKTPMELIQSVPALEEYGYTGSMKVIEPGDLKTAVRTKSWEEWMMERDWKAILEA</sequence>
<dbReference type="OrthoDB" id="3358371at2759"/>
<comment type="similarity">
    <text evidence="1">Belongs to the NmrA-type oxidoreductase family.</text>
</comment>
<organism evidence="4 5">
    <name type="scientific">Talaromyces stipitatus (strain ATCC 10500 / CBS 375.48 / QM 6759 / NRRL 1006)</name>
    <name type="common">Penicillium stipitatum</name>
    <dbReference type="NCBI Taxonomy" id="441959"/>
    <lineage>
        <taxon>Eukaryota</taxon>
        <taxon>Fungi</taxon>
        <taxon>Dikarya</taxon>
        <taxon>Ascomycota</taxon>
        <taxon>Pezizomycotina</taxon>
        <taxon>Eurotiomycetes</taxon>
        <taxon>Eurotiomycetidae</taxon>
        <taxon>Eurotiales</taxon>
        <taxon>Trichocomaceae</taxon>
        <taxon>Talaromyces</taxon>
        <taxon>Talaromyces sect. Talaromyces</taxon>
    </lineage>
</organism>
<gene>
    <name evidence="4" type="ORF">TSTA_087220</name>
</gene>
<evidence type="ECO:0000256" key="2">
    <source>
        <dbReference type="ARBA" id="ARBA00022857"/>
    </source>
</evidence>
<dbReference type="RefSeq" id="XP_002478450.1">
    <property type="nucleotide sequence ID" value="XM_002478405.1"/>
</dbReference>
<keyword evidence="5" id="KW-1185">Reference proteome</keyword>
<dbReference type="HOGENOM" id="CLU_007383_8_6_1"/>
<dbReference type="PhylomeDB" id="B8M223"/>
<proteinExistence type="inferred from homology"/>
<dbReference type="Gene3D" id="3.90.25.10">
    <property type="entry name" value="UDP-galactose 4-epimerase, domain 1"/>
    <property type="match status" value="1"/>
</dbReference>
<dbReference type="PANTHER" id="PTHR42748:SF29">
    <property type="entry name" value="NMRA-LIKE DOMAIN-CONTAINING PROTEIN"/>
    <property type="match status" value="1"/>
</dbReference>
<dbReference type="VEuPathDB" id="FungiDB:TSTA_087220"/>
<protein>
    <recommendedName>
        <fullName evidence="3">NmrA-like domain-containing protein</fullName>
    </recommendedName>
</protein>
<keyword evidence="2" id="KW-0521">NADP</keyword>
<dbReference type="eggNOG" id="ENOG502SK5J">
    <property type="taxonomic scope" value="Eukaryota"/>
</dbReference>
<dbReference type="AlphaFoldDB" id="B8M223"/>